<dbReference type="CDD" id="cd00293">
    <property type="entry name" value="USP-like"/>
    <property type="match status" value="1"/>
</dbReference>
<name>A0A037ZH84_9RHOB</name>
<evidence type="ECO:0000259" key="2">
    <source>
        <dbReference type="Pfam" id="PF00582"/>
    </source>
</evidence>
<dbReference type="PRINTS" id="PR01438">
    <property type="entry name" value="UNVRSLSTRESS"/>
</dbReference>
<reference evidence="3 4" key="1">
    <citation type="submission" date="2014-03" db="EMBL/GenBank/DDBJ databases">
        <title>Draft Genome Sequence of Actibacterium mucosum KCTC 23349, a Marine Alphaproteobacterium with Complex Ionic Requirements Isolated from Mediterranean Seawater at Malvarrosa Beach, Valencia, Spain.</title>
        <authorList>
            <person name="Arahal D.R."/>
            <person name="Shao Z."/>
            <person name="Lai Q."/>
            <person name="Pujalte M.J."/>
        </authorList>
    </citation>
    <scope>NUCLEOTIDE SEQUENCE [LARGE SCALE GENOMIC DNA]</scope>
    <source>
        <strain evidence="3 4">KCTC 23349</strain>
    </source>
</reference>
<protein>
    <submittedName>
        <fullName evidence="3">Universal stress protein</fullName>
    </submittedName>
</protein>
<comment type="similarity">
    <text evidence="1">Belongs to the universal stress protein A family.</text>
</comment>
<evidence type="ECO:0000313" key="4">
    <source>
        <dbReference type="Proteomes" id="UP000026249"/>
    </source>
</evidence>
<evidence type="ECO:0000256" key="1">
    <source>
        <dbReference type="ARBA" id="ARBA00008791"/>
    </source>
</evidence>
<dbReference type="Gene3D" id="3.40.50.12370">
    <property type="match status" value="1"/>
</dbReference>
<dbReference type="Pfam" id="PF00582">
    <property type="entry name" value="Usp"/>
    <property type="match status" value="1"/>
</dbReference>
<dbReference type="Proteomes" id="UP000026249">
    <property type="component" value="Unassembled WGS sequence"/>
</dbReference>
<accession>A0A037ZH84</accession>
<evidence type="ECO:0000313" key="3">
    <source>
        <dbReference type="EMBL" id="KAJ54887.1"/>
    </source>
</evidence>
<dbReference type="InterPro" id="IPR006015">
    <property type="entry name" value="Universal_stress_UspA"/>
</dbReference>
<dbReference type="InterPro" id="IPR006016">
    <property type="entry name" value="UspA"/>
</dbReference>
<organism evidence="3 4">
    <name type="scientific">Actibacterium mucosum KCTC 23349</name>
    <dbReference type="NCBI Taxonomy" id="1454373"/>
    <lineage>
        <taxon>Bacteria</taxon>
        <taxon>Pseudomonadati</taxon>
        <taxon>Pseudomonadota</taxon>
        <taxon>Alphaproteobacteria</taxon>
        <taxon>Rhodobacterales</taxon>
        <taxon>Roseobacteraceae</taxon>
        <taxon>Actibacterium</taxon>
    </lineage>
</organism>
<dbReference type="EMBL" id="JFKE01000005">
    <property type="protein sequence ID" value="KAJ54887.1"/>
    <property type="molecule type" value="Genomic_DNA"/>
</dbReference>
<proteinExistence type="inferred from homology"/>
<gene>
    <name evidence="3" type="ORF">ACMU_14075</name>
</gene>
<dbReference type="PANTHER" id="PTHR46268">
    <property type="entry name" value="STRESS RESPONSE PROTEIN NHAX"/>
    <property type="match status" value="1"/>
</dbReference>
<dbReference type="AlphaFoldDB" id="A0A037ZH84"/>
<dbReference type="RefSeq" id="WP_035259971.1">
    <property type="nucleotide sequence ID" value="NZ_JFKE01000005.1"/>
</dbReference>
<keyword evidence="4" id="KW-1185">Reference proteome</keyword>
<dbReference type="STRING" id="1454373.ACMU_14075"/>
<feature type="domain" description="UspA" evidence="2">
    <location>
        <begin position="154"/>
        <end position="278"/>
    </location>
</feature>
<dbReference type="PANTHER" id="PTHR46268:SF15">
    <property type="entry name" value="UNIVERSAL STRESS PROTEIN HP_0031"/>
    <property type="match status" value="1"/>
</dbReference>
<comment type="caution">
    <text evidence="3">The sequence shown here is derived from an EMBL/GenBank/DDBJ whole genome shotgun (WGS) entry which is preliminary data.</text>
</comment>
<dbReference type="OrthoDB" id="9804721at2"/>
<dbReference type="SUPFAM" id="SSF52402">
    <property type="entry name" value="Adenine nucleotide alpha hydrolases-like"/>
    <property type="match status" value="2"/>
</dbReference>
<sequence>MAYKSILTIVTGPDLGAEALDTALGVTNAQGAHLDVMCLGVDRVQVGFYHAGANAVLMQETLAQAQADAEEALTAVKARLTAETVPWSADSVALQTAAMPHVIGRRARFCDLVVLPKPYGPARSIDHEAMAEAALFDSNTPVVFTPAGSDFTAMPKRVVVGWNQSAEALRAIRAALPMLQQADQVSVAIIDPPRHGPDRSDPGGLLAQMLGRHGVRAEISVLAKTLPRVSDVLLRHAGDFDADMIVMGAYGHSRFREAILGGVTRDMLGEAEVPVLMAH</sequence>